<sequence length="211" mass="22303" precursor="true">MKTFILTSIIVGGLCVASIAATPEEINAANATRTHMGATARDGFTLRGAEVVMTQHGVTTKVNREYVLQDGTRVLANGNIISRDGSTTALRPNQILLFDGEIQDAVLTPDGVAPLAAVAEGPRTQTDFHASSRDGITVANGVALITRDGVTERIKDDVRLPNGAIAKSDGTVTFSNGNTISLRADQFVDLNGVLHDMRARPAARLRSTAPR</sequence>
<gene>
    <name evidence="3" type="ORF">CfE428DRAFT_0458</name>
</gene>
<dbReference type="Proteomes" id="UP000005824">
    <property type="component" value="Unassembled WGS sequence"/>
</dbReference>
<feature type="domain" description="DUF6799" evidence="2">
    <location>
        <begin position="41"/>
        <end position="102"/>
    </location>
</feature>
<dbReference type="Pfam" id="PF20606">
    <property type="entry name" value="DUF6799"/>
    <property type="match status" value="2"/>
</dbReference>
<feature type="domain" description="DUF6799" evidence="2">
    <location>
        <begin position="133"/>
        <end position="192"/>
    </location>
</feature>
<comment type="caution">
    <text evidence="3">The sequence shown here is derived from an EMBL/GenBank/DDBJ whole genome shotgun (WGS) entry which is preliminary data.</text>
</comment>
<dbReference type="STRING" id="497964.CfE428DRAFT_0458"/>
<dbReference type="RefSeq" id="WP_006977785.1">
    <property type="nucleotide sequence ID" value="NZ_ABVL01000001.1"/>
</dbReference>
<accession>B4CUU5</accession>
<reference evidence="3 4" key="1">
    <citation type="journal article" date="2011" name="J. Bacteriol.">
        <title>Genome sequence of Chthoniobacter flavus Ellin428, an aerobic heterotrophic soil bacterium.</title>
        <authorList>
            <person name="Kant R."/>
            <person name="van Passel M.W."/>
            <person name="Palva A."/>
            <person name="Lucas S."/>
            <person name="Lapidus A."/>
            <person name="Glavina Del Rio T."/>
            <person name="Dalin E."/>
            <person name="Tice H."/>
            <person name="Bruce D."/>
            <person name="Goodwin L."/>
            <person name="Pitluck S."/>
            <person name="Larimer F.W."/>
            <person name="Land M.L."/>
            <person name="Hauser L."/>
            <person name="Sangwan P."/>
            <person name="de Vos W.M."/>
            <person name="Janssen P.H."/>
            <person name="Smidt H."/>
        </authorList>
    </citation>
    <scope>NUCLEOTIDE SEQUENCE [LARGE SCALE GENOMIC DNA]</scope>
    <source>
        <strain evidence="3 4">Ellin428</strain>
    </source>
</reference>
<feature type="signal peptide" evidence="1">
    <location>
        <begin position="1"/>
        <end position="20"/>
    </location>
</feature>
<dbReference type="AlphaFoldDB" id="B4CUU5"/>
<protein>
    <recommendedName>
        <fullName evidence="2">DUF6799 domain-containing protein</fullName>
    </recommendedName>
</protein>
<dbReference type="EMBL" id="ABVL01000001">
    <property type="protein sequence ID" value="EDY22333.1"/>
    <property type="molecule type" value="Genomic_DNA"/>
</dbReference>
<dbReference type="eggNOG" id="ENOG50313QQ">
    <property type="taxonomic scope" value="Bacteria"/>
</dbReference>
<keyword evidence="4" id="KW-1185">Reference proteome</keyword>
<keyword evidence="1" id="KW-0732">Signal</keyword>
<dbReference type="InParanoid" id="B4CUU5"/>
<organism evidence="3 4">
    <name type="scientific">Chthoniobacter flavus Ellin428</name>
    <dbReference type="NCBI Taxonomy" id="497964"/>
    <lineage>
        <taxon>Bacteria</taxon>
        <taxon>Pseudomonadati</taxon>
        <taxon>Verrucomicrobiota</taxon>
        <taxon>Spartobacteria</taxon>
        <taxon>Chthoniobacterales</taxon>
        <taxon>Chthoniobacteraceae</taxon>
        <taxon>Chthoniobacter</taxon>
    </lineage>
</organism>
<evidence type="ECO:0000313" key="4">
    <source>
        <dbReference type="Proteomes" id="UP000005824"/>
    </source>
</evidence>
<evidence type="ECO:0000259" key="2">
    <source>
        <dbReference type="Pfam" id="PF20606"/>
    </source>
</evidence>
<feature type="chain" id="PRO_5002802709" description="DUF6799 domain-containing protein" evidence="1">
    <location>
        <begin position="21"/>
        <end position="211"/>
    </location>
</feature>
<dbReference type="InterPro" id="IPR046478">
    <property type="entry name" value="DUF6799"/>
</dbReference>
<evidence type="ECO:0000313" key="3">
    <source>
        <dbReference type="EMBL" id="EDY22333.1"/>
    </source>
</evidence>
<proteinExistence type="predicted"/>
<evidence type="ECO:0000256" key="1">
    <source>
        <dbReference type="SAM" id="SignalP"/>
    </source>
</evidence>
<name>B4CUU5_9BACT</name>